<gene>
    <name evidence="1" type="ORF">ATM17_12625</name>
    <name evidence="2" type="ORF">ATM17_15370</name>
</gene>
<dbReference type="PANTHER" id="PTHR34408">
    <property type="entry name" value="FAMILY PROTEIN, PUTATIVE-RELATED"/>
    <property type="match status" value="1"/>
</dbReference>
<sequence>MTPIQMLDMARLAAAKVLVPTPKPVVIQPRPEPRIAQDLSFAQRQIDIDFLCLAFPQNKRANLLQWVKPTQDACYRWGIDTFREVASFLANISVESMGLTRLEENLNYSARRMAEVWPGRYAIGGKAANGPNALAHSLAHNPEKLANNVYANRMGNGPPASGDGWRHRGFGPKQTTGKKNQQAFADAAGIPLADVPAYIRTPEGGMMSAGYYWKANNLDAKAATPGWKDDRIAVNGGTIGLAAVEAIADDLIEELLRREAMA</sequence>
<dbReference type="KEGG" id="smaz:LH19_07210"/>
<dbReference type="SUPFAM" id="SSF53955">
    <property type="entry name" value="Lysozyme-like"/>
    <property type="match status" value="1"/>
</dbReference>
<name>A0A0P0DZ97_SPHMC</name>
<reference evidence="2" key="2">
    <citation type="submission" date="2015-11" db="EMBL/GenBank/DDBJ databases">
        <authorList>
            <person name="Yoshiyuki O."/>
        </authorList>
    </citation>
    <scope>NUCLEOTIDE SEQUENCE</scope>
    <source>
        <strain evidence="2">203N</strain>
    </source>
</reference>
<dbReference type="EMBL" id="CP013344">
    <property type="protein sequence ID" value="AMU89880.1"/>
    <property type="molecule type" value="Genomic_DNA"/>
</dbReference>
<evidence type="ECO:0000313" key="3">
    <source>
        <dbReference type="Proteomes" id="UP000076088"/>
    </source>
</evidence>
<reference evidence="2 3" key="3">
    <citation type="journal article" date="2016" name="Genome Announc.">
        <title>Complete Genome Sequence of Sphingopyxis macrogoltabida Strain 203N (NBRC 111659), a Polyethylene Glycol Degrader.</title>
        <authorList>
            <person name="Ohtsubo Y."/>
            <person name="Nonoyama S."/>
            <person name="Nagata Y."/>
            <person name="Numata M."/>
            <person name="Tsuchikane K."/>
            <person name="Hosoyama A."/>
            <person name="Yamazoe A."/>
            <person name="Tsuda M."/>
            <person name="Fujita N."/>
            <person name="Kawai F."/>
        </authorList>
    </citation>
    <scope>NUCLEOTIDE SEQUENCE [LARGE SCALE GENOMIC DNA]</scope>
    <source>
        <strain evidence="2 3">203N</strain>
    </source>
</reference>
<dbReference type="RefSeq" id="WP_054726352.1">
    <property type="nucleotide sequence ID" value="NZ_CP009429.1"/>
</dbReference>
<dbReference type="PANTHER" id="PTHR34408:SF1">
    <property type="entry name" value="GLYCOSYL HYDROLASE FAMILY 19 DOMAIN-CONTAINING PROTEIN HI_1415"/>
    <property type="match status" value="1"/>
</dbReference>
<dbReference type="KEGG" id="smaz:LH19_14795"/>
<dbReference type="EMBL" id="CP013344">
    <property type="protein sequence ID" value="AMU90405.1"/>
    <property type="molecule type" value="Genomic_DNA"/>
</dbReference>
<proteinExistence type="predicted"/>
<reference evidence="3" key="1">
    <citation type="submission" date="2015-11" db="EMBL/GenBank/DDBJ databases">
        <title>Complete genome sequence of a polyethylene-glycol degrader Sphingopyxis macrogoltabida 203N (NBRC 111659).</title>
        <authorList>
            <person name="Yoshiyuki O."/>
            <person name="Shouta N."/>
            <person name="Nagata Y."/>
            <person name="Numata M."/>
            <person name="Tsuchikane K."/>
            <person name="Hosoyama A."/>
            <person name="Yamazoe A."/>
            <person name="Tsuda M."/>
            <person name="Fujita N."/>
            <person name="Kawai F."/>
        </authorList>
    </citation>
    <scope>NUCLEOTIDE SEQUENCE [LARGE SCALE GENOMIC DNA]</scope>
    <source>
        <strain evidence="3">203N</strain>
    </source>
</reference>
<dbReference type="OrthoDB" id="3078754at2"/>
<organism evidence="2 3">
    <name type="scientific">Sphingopyxis macrogoltabida</name>
    <name type="common">Sphingomonas macrogoltabidus</name>
    <dbReference type="NCBI Taxonomy" id="33050"/>
    <lineage>
        <taxon>Bacteria</taxon>
        <taxon>Pseudomonadati</taxon>
        <taxon>Pseudomonadota</taxon>
        <taxon>Alphaproteobacteria</taxon>
        <taxon>Sphingomonadales</taxon>
        <taxon>Sphingomonadaceae</taxon>
        <taxon>Sphingopyxis</taxon>
    </lineage>
</organism>
<evidence type="ECO:0000313" key="2">
    <source>
        <dbReference type="EMBL" id="AMU90405.1"/>
    </source>
</evidence>
<dbReference type="InterPro" id="IPR052354">
    <property type="entry name" value="Cell_Wall_Dynamics_Protein"/>
</dbReference>
<keyword evidence="3" id="KW-1185">Reference proteome</keyword>
<dbReference type="AlphaFoldDB" id="A0A0P0DZ97"/>
<evidence type="ECO:0000313" key="1">
    <source>
        <dbReference type="EMBL" id="AMU89880.1"/>
    </source>
</evidence>
<evidence type="ECO:0008006" key="4">
    <source>
        <dbReference type="Google" id="ProtNLM"/>
    </source>
</evidence>
<dbReference type="Proteomes" id="UP000076088">
    <property type="component" value="Chromosome"/>
</dbReference>
<accession>A0A0P0DZ97</accession>
<dbReference type="InterPro" id="IPR023346">
    <property type="entry name" value="Lysozyme-like_dom_sf"/>
</dbReference>
<protein>
    <recommendedName>
        <fullName evidence="4">Chitinase</fullName>
    </recommendedName>
</protein>
<dbReference type="Gene3D" id="1.10.530.10">
    <property type="match status" value="1"/>
</dbReference>